<dbReference type="InterPro" id="IPR038581">
    <property type="entry name" value="ODC_AZ_sf"/>
</dbReference>
<feature type="compositionally biased region" description="Low complexity" evidence="4">
    <location>
        <begin position="57"/>
        <end position="67"/>
    </location>
</feature>
<dbReference type="PANTHER" id="PTHR10279:SF10">
    <property type="entry name" value="ORNITHINE DECARBOXYLASE ANTIZYME"/>
    <property type="match status" value="1"/>
</dbReference>
<dbReference type="EMBL" id="CAJNRE010004556">
    <property type="protein sequence ID" value="CAF2036498.1"/>
    <property type="molecule type" value="Genomic_DNA"/>
</dbReference>
<gene>
    <name evidence="5" type="ORF">CJN711_LOCUS24772</name>
    <name evidence="6" type="ORF">MBJ925_LOCUS10797</name>
</gene>
<comment type="similarity">
    <text evidence="1">Belongs to the ODC antizyme family.</text>
</comment>
<keyword evidence="3" id="KW-0688">Ribosomal frameshifting</keyword>
<dbReference type="GO" id="GO:0005737">
    <property type="term" value="C:cytoplasm"/>
    <property type="evidence" value="ECO:0007669"/>
    <property type="project" value="TreeGrafter"/>
</dbReference>
<protein>
    <recommendedName>
        <fullName evidence="2">Ornithine decarboxylase antizyme</fullName>
    </recommendedName>
</protein>
<dbReference type="GO" id="GO:0008073">
    <property type="term" value="F:ornithine decarboxylase inhibitor activity"/>
    <property type="evidence" value="ECO:0007669"/>
    <property type="project" value="InterPro"/>
</dbReference>
<dbReference type="PANTHER" id="PTHR10279">
    <property type="entry name" value="ORNITHINE DECARBOXYLASE ANTIZYME"/>
    <property type="match status" value="1"/>
</dbReference>
<dbReference type="Proteomes" id="UP000663824">
    <property type="component" value="Unassembled WGS sequence"/>
</dbReference>
<dbReference type="Pfam" id="PF02100">
    <property type="entry name" value="ODC_AZ"/>
    <property type="match status" value="1"/>
</dbReference>
<dbReference type="GO" id="GO:0075523">
    <property type="term" value="P:viral translational frameshifting"/>
    <property type="evidence" value="ECO:0007669"/>
    <property type="project" value="UniProtKB-KW"/>
</dbReference>
<dbReference type="Gene3D" id="3.40.630.60">
    <property type="match status" value="1"/>
</dbReference>
<dbReference type="GO" id="GO:0005634">
    <property type="term" value="C:nucleus"/>
    <property type="evidence" value="ECO:0007669"/>
    <property type="project" value="TreeGrafter"/>
</dbReference>
<accession>A0A816NLM5</accession>
<sequence>MMFVSVIGTRPNQRGIPDVANAAAVLTSKVSAEGGSVGRRVLASRHNESPIQSLDISQNSSNDNNLFDDNEMSKTRNNELQEFMDEHDLLWTIKLRQDSLYVELPQQLNEGSKEMFVNLLEFADDVLHCKHAIVCFDKTRSDRASLVRTFMFLGFHILSPNNNLMASNDKQQDRLSMVYIIDHDD</sequence>
<dbReference type="Proteomes" id="UP000663855">
    <property type="component" value="Unassembled WGS sequence"/>
</dbReference>
<dbReference type="GO" id="GO:0045732">
    <property type="term" value="P:positive regulation of protein catabolic process"/>
    <property type="evidence" value="ECO:0007669"/>
    <property type="project" value="TreeGrafter"/>
</dbReference>
<dbReference type="AlphaFoldDB" id="A0A816NLM5"/>
<evidence type="ECO:0000313" key="7">
    <source>
        <dbReference type="Proteomes" id="UP000663824"/>
    </source>
</evidence>
<evidence type="ECO:0000313" key="5">
    <source>
        <dbReference type="EMBL" id="CAF1454775.1"/>
    </source>
</evidence>
<dbReference type="SUPFAM" id="SSF55729">
    <property type="entry name" value="Acyl-CoA N-acyltransferases (Nat)"/>
    <property type="match status" value="1"/>
</dbReference>
<dbReference type="InterPro" id="IPR002993">
    <property type="entry name" value="ODC_AZ"/>
</dbReference>
<organism evidence="6 7">
    <name type="scientific">Rotaria magnacalcarata</name>
    <dbReference type="NCBI Taxonomy" id="392030"/>
    <lineage>
        <taxon>Eukaryota</taxon>
        <taxon>Metazoa</taxon>
        <taxon>Spiralia</taxon>
        <taxon>Gnathifera</taxon>
        <taxon>Rotifera</taxon>
        <taxon>Eurotatoria</taxon>
        <taxon>Bdelloidea</taxon>
        <taxon>Philodinida</taxon>
        <taxon>Philodinidae</taxon>
        <taxon>Rotaria</taxon>
    </lineage>
</organism>
<dbReference type="EMBL" id="CAJNOV010011636">
    <property type="protein sequence ID" value="CAF1454775.1"/>
    <property type="molecule type" value="Genomic_DNA"/>
</dbReference>
<dbReference type="InterPro" id="IPR016181">
    <property type="entry name" value="Acyl_CoA_acyltransferase"/>
</dbReference>
<proteinExistence type="inferred from homology"/>
<evidence type="ECO:0000256" key="3">
    <source>
        <dbReference type="ARBA" id="ARBA00022758"/>
    </source>
</evidence>
<name>A0A816NLM5_9BILA</name>
<reference evidence="6" key="1">
    <citation type="submission" date="2021-02" db="EMBL/GenBank/DDBJ databases">
        <authorList>
            <person name="Nowell W R."/>
        </authorList>
    </citation>
    <scope>NUCLEOTIDE SEQUENCE</scope>
</reference>
<evidence type="ECO:0000256" key="4">
    <source>
        <dbReference type="SAM" id="MobiDB-lite"/>
    </source>
</evidence>
<evidence type="ECO:0000313" key="6">
    <source>
        <dbReference type="EMBL" id="CAF2036498.1"/>
    </source>
</evidence>
<evidence type="ECO:0000256" key="1">
    <source>
        <dbReference type="ARBA" id="ARBA00008796"/>
    </source>
</evidence>
<comment type="caution">
    <text evidence="6">The sequence shown here is derived from an EMBL/GenBank/DDBJ whole genome shotgun (WGS) entry which is preliminary data.</text>
</comment>
<feature type="region of interest" description="Disordered" evidence="4">
    <location>
        <begin position="48"/>
        <end position="71"/>
    </location>
</feature>
<evidence type="ECO:0000256" key="2">
    <source>
        <dbReference type="ARBA" id="ARBA00017712"/>
    </source>
</evidence>